<feature type="region of interest" description="Disordered" evidence="1">
    <location>
        <begin position="164"/>
        <end position="186"/>
    </location>
</feature>
<accession>A0A6A6Z1S6</accession>
<dbReference type="RefSeq" id="XP_033582070.1">
    <property type="nucleotide sequence ID" value="XM_033726959.1"/>
</dbReference>
<dbReference type="GeneID" id="54467852"/>
<evidence type="ECO:0000313" key="4">
    <source>
        <dbReference type="RefSeq" id="XP_033582070.1"/>
    </source>
</evidence>
<reference evidence="4" key="2">
    <citation type="submission" date="2020-04" db="EMBL/GenBank/DDBJ databases">
        <authorList>
            <consortium name="NCBI Genome Project"/>
        </authorList>
    </citation>
    <scope>NUCLEOTIDE SEQUENCE</scope>
    <source>
        <strain evidence="4">CBS 304.34</strain>
    </source>
</reference>
<organism evidence="2">
    <name type="scientific">Mytilinidion resinicola</name>
    <dbReference type="NCBI Taxonomy" id="574789"/>
    <lineage>
        <taxon>Eukaryota</taxon>
        <taxon>Fungi</taxon>
        <taxon>Dikarya</taxon>
        <taxon>Ascomycota</taxon>
        <taxon>Pezizomycotina</taxon>
        <taxon>Dothideomycetes</taxon>
        <taxon>Pleosporomycetidae</taxon>
        <taxon>Mytilinidiales</taxon>
        <taxon>Mytilinidiaceae</taxon>
        <taxon>Mytilinidion</taxon>
    </lineage>
</organism>
<evidence type="ECO:0000313" key="2">
    <source>
        <dbReference type="EMBL" id="KAF2815106.1"/>
    </source>
</evidence>
<reference evidence="4" key="3">
    <citation type="submission" date="2025-04" db="UniProtKB">
        <authorList>
            <consortium name="RefSeq"/>
        </authorList>
    </citation>
    <scope>IDENTIFICATION</scope>
    <source>
        <strain evidence="4">CBS 304.34</strain>
    </source>
</reference>
<reference evidence="2 4" key="1">
    <citation type="journal article" date="2020" name="Stud. Mycol.">
        <title>101 Dothideomycetes genomes: a test case for predicting lifestyles and emergence of pathogens.</title>
        <authorList>
            <person name="Haridas S."/>
            <person name="Albert R."/>
            <person name="Binder M."/>
            <person name="Bloem J."/>
            <person name="Labutti K."/>
            <person name="Salamov A."/>
            <person name="Andreopoulos B."/>
            <person name="Baker S."/>
            <person name="Barry K."/>
            <person name="Bills G."/>
            <person name="Bluhm B."/>
            <person name="Cannon C."/>
            <person name="Castanera R."/>
            <person name="Culley D."/>
            <person name="Daum C."/>
            <person name="Ezra D."/>
            <person name="Gonzalez J."/>
            <person name="Henrissat B."/>
            <person name="Kuo A."/>
            <person name="Liang C."/>
            <person name="Lipzen A."/>
            <person name="Lutzoni F."/>
            <person name="Magnuson J."/>
            <person name="Mondo S."/>
            <person name="Nolan M."/>
            <person name="Ohm R."/>
            <person name="Pangilinan J."/>
            <person name="Park H.-J."/>
            <person name="Ramirez L."/>
            <person name="Alfaro M."/>
            <person name="Sun H."/>
            <person name="Tritt A."/>
            <person name="Yoshinaga Y."/>
            <person name="Zwiers L.-H."/>
            <person name="Turgeon B."/>
            <person name="Goodwin S."/>
            <person name="Spatafora J."/>
            <person name="Crous P."/>
            <person name="Grigoriev I."/>
        </authorList>
    </citation>
    <scope>NUCLEOTIDE SEQUENCE</scope>
    <source>
        <strain evidence="2 4">CBS 304.34</strain>
    </source>
</reference>
<sequence>MTCRWGRRGEMAEWCSGKALRPALPRVYLLDELGGHMGMRSRGTGCQRPRVAGGAVAGCPSGLDVEDAGGLGLATRETPSATDDDLLEGCAMVPGSLADRPIIKPRRASIAAKDPRLKRRFGRHLWTGVQLSLSPGCFPSNVNHGRAKSGKDRSPCFQLVTGFPNLAPREGSRSSGKGQTSGPLIRPADSARMRRGVDDRLYHFADIRYSGIPIRECCASNVSCLDATAPLSPYAARICPNYRLDERSACFPGARDQQPLAPGCESISLWQFRGAGARQLVTKAFEIKCSSDQK</sequence>
<proteinExistence type="predicted"/>
<feature type="compositionally biased region" description="Polar residues" evidence="1">
    <location>
        <begin position="173"/>
        <end position="182"/>
    </location>
</feature>
<evidence type="ECO:0000313" key="3">
    <source>
        <dbReference type="Proteomes" id="UP000504636"/>
    </source>
</evidence>
<gene>
    <name evidence="2 4" type="ORF">BDZ99DRAFT_549598</name>
</gene>
<dbReference type="EMBL" id="MU003694">
    <property type="protein sequence ID" value="KAF2815106.1"/>
    <property type="molecule type" value="Genomic_DNA"/>
</dbReference>
<keyword evidence="3" id="KW-1185">Reference proteome</keyword>
<protein>
    <submittedName>
        <fullName evidence="2 4">Uncharacterized protein</fullName>
    </submittedName>
</protein>
<evidence type="ECO:0000256" key="1">
    <source>
        <dbReference type="SAM" id="MobiDB-lite"/>
    </source>
</evidence>
<dbReference type="AlphaFoldDB" id="A0A6A6Z1S6"/>
<dbReference type="Proteomes" id="UP000504636">
    <property type="component" value="Unplaced"/>
</dbReference>
<name>A0A6A6Z1S6_9PEZI</name>